<evidence type="ECO:0000313" key="1">
    <source>
        <dbReference type="EMBL" id="KAK7406623.1"/>
    </source>
</evidence>
<sequence length="234" mass="26380">MPAAYLSRIFLQPFIMDGVTDPKVLILKFAMLLHGETFHFEAAVYFGGKREQISQLSMWARLPDPGILCVHFGWVPFLYAAPLKAALQEAKLLDVPIFLPKIILTKPDPSNYQNKGLTDHYPVQRVEVTVRQRRKKAVMSSLFGTFCTNLIWRAVELSEYGLLYEGWGHIKTQVLSDFVLELSHPLDPSLEKGEWNGQSDLLSKLAITKTVGHNRSVIQETLPIPSIMASLSES</sequence>
<dbReference type="AlphaFoldDB" id="A0AAN9T4V7"/>
<dbReference type="Proteomes" id="UP001386955">
    <property type="component" value="Unassembled WGS sequence"/>
</dbReference>
<evidence type="ECO:0000313" key="2">
    <source>
        <dbReference type="Proteomes" id="UP001386955"/>
    </source>
</evidence>
<name>A0AAN9T4V7_PSOTE</name>
<reference evidence="1 2" key="1">
    <citation type="submission" date="2024-01" db="EMBL/GenBank/DDBJ databases">
        <title>The genomes of 5 underutilized Papilionoideae crops provide insights into root nodulation and disease resistanc.</title>
        <authorList>
            <person name="Jiang F."/>
        </authorList>
    </citation>
    <scope>NUCLEOTIDE SEQUENCE [LARGE SCALE GENOMIC DNA]</scope>
    <source>
        <strain evidence="1">DUOXIRENSHENG_FW03</strain>
        <tissue evidence="1">Leaves</tissue>
    </source>
</reference>
<protein>
    <submittedName>
        <fullName evidence="1">Uncharacterized protein</fullName>
    </submittedName>
</protein>
<keyword evidence="2" id="KW-1185">Reference proteome</keyword>
<dbReference type="EMBL" id="JAYMYS010000002">
    <property type="protein sequence ID" value="KAK7406623.1"/>
    <property type="molecule type" value="Genomic_DNA"/>
</dbReference>
<gene>
    <name evidence="1" type="ORF">VNO78_08252</name>
</gene>
<proteinExistence type="predicted"/>
<accession>A0AAN9T4V7</accession>
<comment type="caution">
    <text evidence="1">The sequence shown here is derived from an EMBL/GenBank/DDBJ whole genome shotgun (WGS) entry which is preliminary data.</text>
</comment>
<organism evidence="1 2">
    <name type="scientific">Psophocarpus tetragonolobus</name>
    <name type="common">Winged bean</name>
    <name type="synonym">Dolichos tetragonolobus</name>
    <dbReference type="NCBI Taxonomy" id="3891"/>
    <lineage>
        <taxon>Eukaryota</taxon>
        <taxon>Viridiplantae</taxon>
        <taxon>Streptophyta</taxon>
        <taxon>Embryophyta</taxon>
        <taxon>Tracheophyta</taxon>
        <taxon>Spermatophyta</taxon>
        <taxon>Magnoliopsida</taxon>
        <taxon>eudicotyledons</taxon>
        <taxon>Gunneridae</taxon>
        <taxon>Pentapetalae</taxon>
        <taxon>rosids</taxon>
        <taxon>fabids</taxon>
        <taxon>Fabales</taxon>
        <taxon>Fabaceae</taxon>
        <taxon>Papilionoideae</taxon>
        <taxon>50 kb inversion clade</taxon>
        <taxon>NPAAA clade</taxon>
        <taxon>indigoferoid/millettioid clade</taxon>
        <taxon>Phaseoleae</taxon>
        <taxon>Psophocarpus</taxon>
    </lineage>
</organism>